<dbReference type="RefSeq" id="XP_009258706.1">
    <property type="nucleotide sequence ID" value="XM_009260431.1"/>
</dbReference>
<accession>K3VE69</accession>
<dbReference type="EMBL" id="AFNW01000192">
    <property type="protein sequence ID" value="EKJ72432.1"/>
    <property type="molecule type" value="Genomic_DNA"/>
</dbReference>
<sequence>MDNTPKARLPPEVIMSIVESLIPETTSHSRPIFPASHLVTKTLLDLRLVSKAVYSIASRLLWQNCLRIESTKTLHLFCDFISRESVTGRMPCEAYGSTRLFLAPFNSPSFCLRWGNPTDGEAREEAINPSVDKYPPWFHALKDEKTAEAVKKVLITLAPVLKAIIVDLPLKSLYHENYHPVQNLLREGFEALVNVEELVSIYGELSWDIAWDRSEPEIWTKWPKLQRLALHNVQNGPQLWKNMILCPELEMVVLPHADFRDSQMEPTDVSAVNIKDDWSRAWTEATSQQTMSFEDRIPYQGREVLIAFCESLTGLPSFDAFTDSWERLDPDNRICITAMPPYQQHHPDYEHNLMILRSTWMKDRALRGLLWDDVYRYAVVNLEE</sequence>
<reference evidence="1 2" key="1">
    <citation type="journal article" date="2012" name="PLoS Pathog.">
        <title>Comparative pathogenomics reveals horizontally acquired novel virulence genes in fungi infecting cereal hosts.</title>
        <authorList>
            <person name="Gardiner D.M."/>
            <person name="McDonald M.C."/>
            <person name="Covarelli L."/>
            <person name="Solomon P.S."/>
            <person name="Rusu A.G."/>
            <person name="Marshall M."/>
            <person name="Kazan K."/>
            <person name="Chakraborty S."/>
            <person name="McDonald B.A."/>
            <person name="Manners J.M."/>
        </authorList>
    </citation>
    <scope>NUCLEOTIDE SEQUENCE [LARGE SCALE GENOMIC DNA]</scope>
    <source>
        <strain evidence="1 2">CS3096</strain>
    </source>
</reference>
<dbReference type="AlphaFoldDB" id="K3VE69"/>
<dbReference type="eggNOG" id="ENOG502SB4Z">
    <property type="taxonomic scope" value="Eukaryota"/>
</dbReference>
<comment type="caution">
    <text evidence="1">The sequence shown here is derived from an EMBL/GenBank/DDBJ whole genome shotgun (WGS) entry which is preliminary data.</text>
</comment>
<keyword evidence="2" id="KW-1185">Reference proteome</keyword>
<evidence type="ECO:0008006" key="3">
    <source>
        <dbReference type="Google" id="ProtNLM"/>
    </source>
</evidence>
<evidence type="ECO:0000313" key="1">
    <source>
        <dbReference type="EMBL" id="EKJ72432.1"/>
    </source>
</evidence>
<proteinExistence type="predicted"/>
<dbReference type="GeneID" id="20365931"/>
<evidence type="ECO:0000313" key="2">
    <source>
        <dbReference type="Proteomes" id="UP000007978"/>
    </source>
</evidence>
<dbReference type="HOGENOM" id="CLU_631669_0_0_1"/>
<dbReference type="OrthoDB" id="6365676at2759"/>
<protein>
    <recommendedName>
        <fullName evidence="3">F-box domain-containing protein</fullName>
    </recommendedName>
</protein>
<dbReference type="Proteomes" id="UP000007978">
    <property type="component" value="Chromosome 4"/>
</dbReference>
<organism evidence="1 2">
    <name type="scientific">Fusarium pseudograminearum (strain CS3096)</name>
    <name type="common">Wheat and barley crown-rot fungus</name>
    <dbReference type="NCBI Taxonomy" id="1028729"/>
    <lineage>
        <taxon>Eukaryota</taxon>
        <taxon>Fungi</taxon>
        <taxon>Dikarya</taxon>
        <taxon>Ascomycota</taxon>
        <taxon>Pezizomycotina</taxon>
        <taxon>Sordariomycetes</taxon>
        <taxon>Hypocreomycetidae</taxon>
        <taxon>Hypocreales</taxon>
        <taxon>Nectriaceae</taxon>
        <taxon>Fusarium</taxon>
    </lineage>
</organism>
<dbReference type="KEGG" id="fpu:FPSE_07313"/>
<gene>
    <name evidence="1" type="ORF">FPSE_07313</name>
</gene>
<name>K3VE69_FUSPC</name>